<evidence type="ECO:0000259" key="5">
    <source>
        <dbReference type="Pfam" id="PF00135"/>
    </source>
</evidence>
<feature type="domain" description="Carboxylesterase type B" evidence="5">
    <location>
        <begin position="1"/>
        <end position="347"/>
    </location>
</feature>
<evidence type="ECO:0000256" key="4">
    <source>
        <dbReference type="RuleBase" id="RU361235"/>
    </source>
</evidence>
<proteinExistence type="inferred from homology"/>
<evidence type="ECO:0000313" key="7">
    <source>
        <dbReference type="Proteomes" id="UP001432027"/>
    </source>
</evidence>
<dbReference type="InterPro" id="IPR029058">
    <property type="entry name" value="AB_hydrolase_fold"/>
</dbReference>
<organism evidence="6 7">
    <name type="scientific">Pristionchus entomophagus</name>
    <dbReference type="NCBI Taxonomy" id="358040"/>
    <lineage>
        <taxon>Eukaryota</taxon>
        <taxon>Metazoa</taxon>
        <taxon>Ecdysozoa</taxon>
        <taxon>Nematoda</taxon>
        <taxon>Chromadorea</taxon>
        <taxon>Rhabditida</taxon>
        <taxon>Rhabditina</taxon>
        <taxon>Diplogasteromorpha</taxon>
        <taxon>Diplogasteroidea</taxon>
        <taxon>Neodiplogasteridae</taxon>
        <taxon>Pristionchus</taxon>
    </lineage>
</organism>
<evidence type="ECO:0000256" key="2">
    <source>
        <dbReference type="ARBA" id="ARBA00022487"/>
    </source>
</evidence>
<dbReference type="InterPro" id="IPR019826">
    <property type="entry name" value="Carboxylesterase_B_AS"/>
</dbReference>
<dbReference type="SUPFAM" id="SSF53474">
    <property type="entry name" value="alpha/beta-Hydrolases"/>
    <property type="match status" value="1"/>
</dbReference>
<gene>
    <name evidence="6" type="ORF">PENTCL1PPCAC_13641</name>
</gene>
<comment type="similarity">
    <text evidence="1 4">Belongs to the type-B carboxylesterase/lipase family.</text>
</comment>
<dbReference type="GO" id="GO:0052689">
    <property type="term" value="F:carboxylic ester hydrolase activity"/>
    <property type="evidence" value="ECO:0007669"/>
    <property type="project" value="UniProtKB-KW"/>
</dbReference>
<protein>
    <recommendedName>
        <fullName evidence="4">Carboxylic ester hydrolase</fullName>
        <ecNumber evidence="4">3.1.1.-</ecNumber>
    </recommendedName>
</protein>
<evidence type="ECO:0000256" key="1">
    <source>
        <dbReference type="ARBA" id="ARBA00005964"/>
    </source>
</evidence>
<dbReference type="AlphaFoldDB" id="A0AAV5T7A9"/>
<dbReference type="PANTHER" id="PTHR44590">
    <property type="entry name" value="CARBOXYLIC ESTER HYDROLASE-RELATED"/>
    <property type="match status" value="1"/>
</dbReference>
<dbReference type="Pfam" id="PF00135">
    <property type="entry name" value="COesterase"/>
    <property type="match status" value="1"/>
</dbReference>
<name>A0AAV5T7A9_9BILA</name>
<evidence type="ECO:0000256" key="3">
    <source>
        <dbReference type="ARBA" id="ARBA00022801"/>
    </source>
</evidence>
<dbReference type="PANTHER" id="PTHR44590:SF3">
    <property type="entry name" value="CARBOXYLESTERASE TYPE B DOMAIN-CONTAINING PROTEIN"/>
    <property type="match status" value="1"/>
</dbReference>
<dbReference type="EC" id="3.1.1.-" evidence="4"/>
<comment type="caution">
    <text evidence="6">The sequence shown here is derived from an EMBL/GenBank/DDBJ whole genome shotgun (WGS) entry which is preliminary data.</text>
</comment>
<evidence type="ECO:0000313" key="6">
    <source>
        <dbReference type="EMBL" id="GMS91466.1"/>
    </source>
</evidence>
<dbReference type="Proteomes" id="UP001432027">
    <property type="component" value="Unassembled WGS sequence"/>
</dbReference>
<keyword evidence="3 4" id="KW-0378">Hydrolase</keyword>
<dbReference type="EMBL" id="BTSX01000003">
    <property type="protein sequence ID" value="GMS91466.1"/>
    <property type="molecule type" value="Genomic_DNA"/>
</dbReference>
<dbReference type="InterPro" id="IPR002018">
    <property type="entry name" value="CarbesteraseB"/>
</dbReference>
<accession>A0AAV5T7A9</accession>
<keyword evidence="2" id="KW-0719">Serine esterase</keyword>
<reference evidence="6" key="1">
    <citation type="submission" date="2023-10" db="EMBL/GenBank/DDBJ databases">
        <title>Genome assembly of Pristionchus species.</title>
        <authorList>
            <person name="Yoshida K."/>
            <person name="Sommer R.J."/>
        </authorList>
    </citation>
    <scope>NUCLEOTIDE SEQUENCE</scope>
    <source>
        <strain evidence="6">RS0144</strain>
    </source>
</reference>
<dbReference type="Gene3D" id="3.40.50.1820">
    <property type="entry name" value="alpha/beta hydrolase"/>
    <property type="match status" value="1"/>
</dbReference>
<sequence>NNGLWDQTAALRWINENIEAFGGNKSNITLLGQSAGGACVDMLHCSPHSTGLFHKVIPMAGTAECRWAFYKNMPEQCRTKAARLGITDFENSKELLEKLRAVPADKFGVNIYKKLDKPDEADFETLPYIDGAFFPASLDELRKRAIPKPMMTGIAKEEGLMFLTDKKPTLKHLNDVIALATRGVEDRDALAKELRSLYITDEILADKDKLMRAMANLVSDDSINAGTLEFCRKTVENQDEPVFIYLFDHCNARAMGMLGWMVPILDATHTGELMYLFKKGLFAGAKLTESDAKVVDDFTTAYTNFAKYSNPNGPDPSKSEFSVEWIPLDKDNCGRQFVFTTKDNYMKDDFFEGRTAKYVEIAAKHRSS</sequence>
<feature type="non-terminal residue" evidence="6">
    <location>
        <position position="1"/>
    </location>
</feature>
<keyword evidence="7" id="KW-1185">Reference proteome</keyword>
<dbReference type="PROSITE" id="PS00122">
    <property type="entry name" value="CARBOXYLESTERASE_B_1"/>
    <property type="match status" value="1"/>
</dbReference>
<feature type="non-terminal residue" evidence="6">
    <location>
        <position position="368"/>
    </location>
</feature>